<feature type="transmembrane region" description="Helical" evidence="1">
    <location>
        <begin position="167"/>
        <end position="189"/>
    </location>
</feature>
<keyword evidence="3" id="KW-1185">Reference proteome</keyword>
<protein>
    <submittedName>
        <fullName evidence="2">Uncharacterized protein</fullName>
    </submittedName>
</protein>
<comment type="caution">
    <text evidence="2">The sequence shown here is derived from an EMBL/GenBank/DDBJ whole genome shotgun (WGS) entry which is preliminary data.</text>
</comment>
<sequence>MWMRLIMVEMLSRPRWWRWVGVLGFLFLYLCYQTIQVVFRLRVEQADTLNLWHLVAEVFMGPSLHPSVYEVLGWVSLPAAFLVAMGEPFSLLAIPWERMILIRLPHRLGYWTGKIAAWLLAGWLYCLLAFALTAVVALGLSPSSISKTLPPYLIVGDRFISGPGLPVLAWVFVGVLVTNWWSAIFLFFLSPALKQPGMATVWTILLNTFLVALAGTSPFAARLLGPVAGPVLLAQALGPELAPSSFLAAGCLACSWLVAAGVAGYLVFRRRLF</sequence>
<organism evidence="2 3">
    <name type="scientific">Ammonifex thiophilus</name>
    <dbReference type="NCBI Taxonomy" id="444093"/>
    <lineage>
        <taxon>Bacteria</taxon>
        <taxon>Bacillati</taxon>
        <taxon>Bacillota</taxon>
        <taxon>Clostridia</taxon>
        <taxon>Thermoanaerobacterales</taxon>
        <taxon>Thermoanaerobacteraceae</taxon>
        <taxon>Ammonifex</taxon>
    </lineage>
</organism>
<dbReference type="RefSeq" id="WP_115793048.1">
    <property type="nucleotide sequence ID" value="NZ_QSLN01000013.1"/>
</dbReference>
<keyword evidence="1" id="KW-0472">Membrane</keyword>
<keyword evidence="1" id="KW-1133">Transmembrane helix</keyword>
<feature type="transmembrane region" description="Helical" evidence="1">
    <location>
        <begin position="71"/>
        <end position="94"/>
    </location>
</feature>
<feature type="transmembrane region" description="Helical" evidence="1">
    <location>
        <begin position="245"/>
        <end position="268"/>
    </location>
</feature>
<dbReference type="OrthoDB" id="9815817at2"/>
<proteinExistence type="predicted"/>
<dbReference type="EMBL" id="QSLN01000013">
    <property type="protein sequence ID" value="RDV82060.1"/>
    <property type="molecule type" value="Genomic_DNA"/>
</dbReference>
<evidence type="ECO:0000313" key="3">
    <source>
        <dbReference type="Proteomes" id="UP000256329"/>
    </source>
</evidence>
<feature type="transmembrane region" description="Helical" evidence="1">
    <location>
        <begin position="201"/>
        <end position="225"/>
    </location>
</feature>
<keyword evidence="1" id="KW-0812">Transmembrane</keyword>
<evidence type="ECO:0000313" key="2">
    <source>
        <dbReference type="EMBL" id="RDV82060.1"/>
    </source>
</evidence>
<feature type="transmembrane region" description="Helical" evidence="1">
    <location>
        <begin position="115"/>
        <end position="140"/>
    </location>
</feature>
<dbReference type="AlphaFoldDB" id="A0A3D8P1Y9"/>
<dbReference type="Proteomes" id="UP000256329">
    <property type="component" value="Unassembled WGS sequence"/>
</dbReference>
<gene>
    <name evidence="2" type="ORF">DXX99_08385</name>
</gene>
<evidence type="ECO:0000256" key="1">
    <source>
        <dbReference type="SAM" id="Phobius"/>
    </source>
</evidence>
<reference evidence="2 3" key="1">
    <citation type="submission" date="2018-08" db="EMBL/GenBank/DDBJ databases">
        <title>Form III RuBisCO-mediated autotrophy in Thermodesulfobium bacteria.</title>
        <authorList>
            <person name="Toshchakov S.V."/>
            <person name="Kublanov I.V."/>
            <person name="Frolov E."/>
            <person name="Bonch-Osmolovskaya E.A."/>
            <person name="Tourova T.P."/>
            <person name="Chernych N.A."/>
            <person name="Lebedinsky A.V."/>
        </authorList>
    </citation>
    <scope>NUCLEOTIDE SEQUENCE [LARGE SCALE GENOMIC DNA]</scope>
    <source>
        <strain evidence="2 3">SR</strain>
    </source>
</reference>
<accession>A0A3D8P1Y9</accession>
<name>A0A3D8P1Y9_9THEO</name>